<dbReference type="EMBL" id="JBHSLC010000002">
    <property type="protein sequence ID" value="MFC5353519.1"/>
    <property type="molecule type" value="Genomic_DNA"/>
</dbReference>
<reference evidence="2" key="1">
    <citation type="journal article" date="2019" name="Int. J. Syst. Evol. Microbiol.">
        <title>The Global Catalogue of Microorganisms (GCM) 10K type strain sequencing project: providing services to taxonomists for standard genome sequencing and annotation.</title>
        <authorList>
            <consortium name="The Broad Institute Genomics Platform"/>
            <consortium name="The Broad Institute Genome Sequencing Center for Infectious Disease"/>
            <person name="Wu L."/>
            <person name="Ma J."/>
        </authorList>
    </citation>
    <scope>NUCLEOTIDE SEQUENCE [LARGE SCALE GENOMIC DNA]</scope>
    <source>
        <strain evidence="2">CCUG 58760</strain>
    </source>
</reference>
<evidence type="ECO:0000313" key="1">
    <source>
        <dbReference type="EMBL" id="MFC5353519.1"/>
    </source>
</evidence>
<dbReference type="Proteomes" id="UP001596166">
    <property type="component" value="Unassembled WGS sequence"/>
</dbReference>
<organism evidence="1 2">
    <name type="scientific">Azospirillum himalayense</name>
    <dbReference type="NCBI Taxonomy" id="654847"/>
    <lineage>
        <taxon>Bacteria</taxon>
        <taxon>Pseudomonadati</taxon>
        <taxon>Pseudomonadota</taxon>
        <taxon>Alphaproteobacteria</taxon>
        <taxon>Rhodospirillales</taxon>
        <taxon>Azospirillaceae</taxon>
        <taxon>Azospirillum</taxon>
    </lineage>
</organism>
<keyword evidence="2" id="KW-1185">Reference proteome</keyword>
<name>A0ABW0FYC7_9PROT</name>
<protein>
    <submittedName>
        <fullName evidence="1">Uncharacterized protein</fullName>
    </submittedName>
</protein>
<comment type="caution">
    <text evidence="1">The sequence shown here is derived from an EMBL/GenBank/DDBJ whole genome shotgun (WGS) entry which is preliminary data.</text>
</comment>
<sequence length="185" mass="20195">MSKSRKPAATGFRVPALVRNNAAYRSRVENAIPAAILNCVVTTALAEGIAPPTMTVAYTPAMRDLIAAVDDHFRGLPWPTRRLPIDAVDDIVAYAVTKNGVSMYPRSLVLACLYWLSPIVADVGWQRRVMSPHFMRAFPVLLADAQDAADHEQSSDEAGWIAEIIRTRLEAIGLFTASHPVKEAA</sequence>
<evidence type="ECO:0000313" key="2">
    <source>
        <dbReference type="Proteomes" id="UP001596166"/>
    </source>
</evidence>
<dbReference type="RefSeq" id="WP_376993346.1">
    <property type="nucleotide sequence ID" value="NZ_JBHSLC010000002.1"/>
</dbReference>
<accession>A0ABW0FYC7</accession>
<proteinExistence type="predicted"/>
<gene>
    <name evidence="1" type="ORF">ACFPMG_00740</name>
</gene>